<dbReference type="InterPro" id="IPR049457">
    <property type="entry name" value="Emfourin"/>
</dbReference>
<sequence length="101" mass="10811">MSRSPGDGDELVQVRRTGGLAGIRQARTVALAELAETDATQWRSLLADDGLHALAATPPGRAVPDAFTYHVACPPEGDEVTLPEHGIPDPVRELFRRTLGE</sequence>
<dbReference type="Pfam" id="PF20242">
    <property type="entry name" value="Emfourin"/>
    <property type="match status" value="1"/>
</dbReference>
<organism evidence="1">
    <name type="scientific">Pedococcus sp. KACC 23699</name>
    <dbReference type="NCBI Taxonomy" id="3149228"/>
    <lineage>
        <taxon>Bacteria</taxon>
        <taxon>Bacillati</taxon>
        <taxon>Actinomycetota</taxon>
        <taxon>Actinomycetes</taxon>
        <taxon>Micrococcales</taxon>
        <taxon>Intrasporangiaceae</taxon>
        <taxon>Pedococcus</taxon>
    </lineage>
</organism>
<accession>A0AAU7K008</accession>
<gene>
    <name evidence="1" type="ORF">ABEG17_08080</name>
</gene>
<evidence type="ECO:0000313" key="1">
    <source>
        <dbReference type="EMBL" id="XBO45659.1"/>
    </source>
</evidence>
<dbReference type="RefSeq" id="WP_406833160.1">
    <property type="nucleotide sequence ID" value="NZ_CP157483.1"/>
</dbReference>
<dbReference type="AlphaFoldDB" id="A0AAU7K008"/>
<proteinExistence type="predicted"/>
<name>A0AAU7K008_9MICO</name>
<protein>
    <submittedName>
        <fullName evidence="1">Protealysin inhibitor emfourin</fullName>
    </submittedName>
</protein>
<dbReference type="EMBL" id="CP157483">
    <property type="protein sequence ID" value="XBO45659.1"/>
    <property type="molecule type" value="Genomic_DNA"/>
</dbReference>
<reference evidence="1" key="1">
    <citation type="submission" date="2024-05" db="EMBL/GenBank/DDBJ databases">
        <authorList>
            <person name="Kim S."/>
            <person name="Heo J."/>
            <person name="Choi H."/>
            <person name="Choi Y."/>
            <person name="Kwon S.-W."/>
            <person name="Kim Y."/>
        </authorList>
    </citation>
    <scope>NUCLEOTIDE SEQUENCE</scope>
    <source>
        <strain evidence="1">KACC 23699</strain>
    </source>
</reference>